<feature type="compositionally biased region" description="Polar residues" evidence="3">
    <location>
        <begin position="145"/>
        <end position="168"/>
    </location>
</feature>
<evidence type="ECO:0008006" key="6">
    <source>
        <dbReference type="Google" id="ProtNLM"/>
    </source>
</evidence>
<dbReference type="EMBL" id="MU853772">
    <property type="protein sequence ID" value="KAK3942680.1"/>
    <property type="molecule type" value="Genomic_DNA"/>
</dbReference>
<evidence type="ECO:0000313" key="5">
    <source>
        <dbReference type="Proteomes" id="UP001303473"/>
    </source>
</evidence>
<feature type="compositionally biased region" description="Polar residues" evidence="3">
    <location>
        <begin position="277"/>
        <end position="306"/>
    </location>
</feature>
<comment type="caution">
    <text evidence="4">The sequence shown here is derived from an EMBL/GenBank/DDBJ whole genome shotgun (WGS) entry which is preliminary data.</text>
</comment>
<feature type="compositionally biased region" description="Polar residues" evidence="3">
    <location>
        <begin position="21"/>
        <end position="45"/>
    </location>
</feature>
<dbReference type="InterPro" id="IPR050216">
    <property type="entry name" value="LRR_domain-containing"/>
</dbReference>
<feature type="compositionally biased region" description="Low complexity" evidence="3">
    <location>
        <begin position="406"/>
        <end position="422"/>
    </location>
</feature>
<dbReference type="AlphaFoldDB" id="A0AAN6S6X7"/>
<reference evidence="5" key="1">
    <citation type="journal article" date="2023" name="Mol. Phylogenet. Evol.">
        <title>Genome-scale phylogeny and comparative genomics of the fungal order Sordariales.</title>
        <authorList>
            <person name="Hensen N."/>
            <person name="Bonometti L."/>
            <person name="Westerberg I."/>
            <person name="Brannstrom I.O."/>
            <person name="Guillou S."/>
            <person name="Cros-Aarteil S."/>
            <person name="Calhoun S."/>
            <person name="Haridas S."/>
            <person name="Kuo A."/>
            <person name="Mondo S."/>
            <person name="Pangilinan J."/>
            <person name="Riley R."/>
            <person name="LaButti K."/>
            <person name="Andreopoulos B."/>
            <person name="Lipzen A."/>
            <person name="Chen C."/>
            <person name="Yan M."/>
            <person name="Daum C."/>
            <person name="Ng V."/>
            <person name="Clum A."/>
            <person name="Steindorff A."/>
            <person name="Ohm R.A."/>
            <person name="Martin F."/>
            <person name="Silar P."/>
            <person name="Natvig D.O."/>
            <person name="Lalanne C."/>
            <person name="Gautier V."/>
            <person name="Ament-Velasquez S.L."/>
            <person name="Kruys A."/>
            <person name="Hutchinson M.I."/>
            <person name="Powell A.J."/>
            <person name="Barry K."/>
            <person name="Miller A.N."/>
            <person name="Grigoriev I.V."/>
            <person name="Debuchy R."/>
            <person name="Gladieux P."/>
            <person name="Hiltunen Thoren M."/>
            <person name="Johannesson H."/>
        </authorList>
    </citation>
    <scope>NUCLEOTIDE SEQUENCE [LARGE SCALE GENOMIC DNA]</scope>
    <source>
        <strain evidence="5">CBS 340.73</strain>
    </source>
</reference>
<dbReference type="InterPro" id="IPR032675">
    <property type="entry name" value="LRR_dom_sf"/>
</dbReference>
<feature type="compositionally biased region" description="Low complexity" evidence="3">
    <location>
        <begin position="237"/>
        <end position="276"/>
    </location>
</feature>
<sequence>MDDQRQNKTTAIPRLAKLPAQASSSKLPIPRTNSIRTSASRESLTGGSGTLRNPKLRAAPSRDQLAPGHSTSRPQAAAAPSRALSSPQTRSSLTQAPGNVSRTSKYSPVPGASRPTARAGGPPVSLASRQSSVSRQSSLSSISSGNRPLSRRQSCQQLLRTSGYNNAQEDVGLEEPQTPVTPVMPETPGRSNDEVGSATKRPPRLSLAERTIETLSQLPSSPSVKGKASAASFYDIAAGRRPPSRPGSRASRPGSSGQSDGSGPGPSRSSSRPGSSAGLNENNVNFRASMSTFRNPLSAINGTPRSRASIGPGTIRSTARPSIAAGIPRSRTPSPEKRAPDVAPSKFGARTLAARPPTKRPSINGLFRKPSMTVLGNKAPTAETPRKTSSASQRSSATSCEGTNPSSASIASGSTAITTDSSEPTPAQAYRKSSAALREQIAKAKAARKAAAREVSASNAGFPVDESPLVPTDTTFDFGLATDPFGQRRDDGSQTKILQGRLESARTSGRLNIAAMGLREIPAEVMKMYSFDSGRQDGSWAESVDLTRFVAADNELEMINDSIFPDVDPQDVVNEDDDESQGNIFAGLETLDLHGNMLIALPMGLRRLKLLTSLNLSQNRLANNCLEVISQLTSLRDLKLGGNLLYGPLDPCFSNLENLEILDLHGNNISSLPSNFGNLSRLRILNISENPFETLPFDILATLPLTELTARKNQLSGTLIQETVEALPTLQSLDVSSNQLSHLCSPTGKSVAMPALHYLCLSMNRLQALPDVSGWTSLLTLAADENSISAIPEGFASLEALKTVDFSSNEIRVVPSEIGRMENLTMLRLSGNPLREKKFSSIDTDEMKQILAQRLEPPPIHLEPVVVVPEPTTTADTTPTQTTARTGRPRTESLAPPAADVSNIPEDNMDDSRSDMDDFATPPTSAPGSPARSRSQTLTGQLWHMKPGGVLDRSNTQSSSLHPVICSKLASANKVYEVMLHHNLFTALPDSLSFFAETLTSLSLAHNQLVGETYLGGPSGNENLDLPVLKELNLASNHITSLSPLIAHLRAPKLQKLDVSCNRIAALPQGEENNQPHLRDAFPILTVLLMSNNHLPELDPDAIKGLKIVDVGNNDIAHLNPRIGLLGGTGGLERLEVGGNRFRVPRYNVLERGTEATLRWLRGRVPVAEMAGWKGDDGDDTSLADLD</sequence>
<protein>
    <recommendedName>
        <fullName evidence="6">Leucine-rich repeat-containing protein 40</fullName>
    </recommendedName>
</protein>
<feature type="region of interest" description="Disordered" evidence="3">
    <location>
        <begin position="1"/>
        <end position="434"/>
    </location>
</feature>
<dbReference type="SMART" id="SM00364">
    <property type="entry name" value="LRR_BAC"/>
    <property type="match status" value="6"/>
</dbReference>
<dbReference type="Pfam" id="PF13855">
    <property type="entry name" value="LRR_8"/>
    <property type="match status" value="2"/>
</dbReference>
<gene>
    <name evidence="4" type="ORF">QBC46DRAFT_256043</name>
</gene>
<proteinExistence type="predicted"/>
<dbReference type="PROSITE" id="PS51450">
    <property type="entry name" value="LRR"/>
    <property type="match status" value="2"/>
</dbReference>
<feature type="region of interest" description="Disordered" evidence="3">
    <location>
        <begin position="870"/>
        <end position="938"/>
    </location>
</feature>
<evidence type="ECO:0000313" key="4">
    <source>
        <dbReference type="EMBL" id="KAK3942680.1"/>
    </source>
</evidence>
<dbReference type="InterPro" id="IPR003591">
    <property type="entry name" value="Leu-rich_rpt_typical-subtyp"/>
</dbReference>
<feature type="compositionally biased region" description="Polar residues" evidence="3">
    <location>
        <begin position="89"/>
        <end position="106"/>
    </location>
</feature>
<dbReference type="Proteomes" id="UP001303473">
    <property type="component" value="Unassembled WGS sequence"/>
</dbReference>
<feature type="compositionally biased region" description="Low complexity" evidence="3">
    <location>
        <begin position="70"/>
        <end position="88"/>
    </location>
</feature>
<evidence type="ECO:0000256" key="2">
    <source>
        <dbReference type="ARBA" id="ARBA00022737"/>
    </source>
</evidence>
<dbReference type="SMART" id="SM00369">
    <property type="entry name" value="LRR_TYP"/>
    <property type="match status" value="9"/>
</dbReference>
<dbReference type="GO" id="GO:0005737">
    <property type="term" value="C:cytoplasm"/>
    <property type="evidence" value="ECO:0007669"/>
    <property type="project" value="TreeGrafter"/>
</dbReference>
<organism evidence="4 5">
    <name type="scientific">Diplogelasinospora grovesii</name>
    <dbReference type="NCBI Taxonomy" id="303347"/>
    <lineage>
        <taxon>Eukaryota</taxon>
        <taxon>Fungi</taxon>
        <taxon>Dikarya</taxon>
        <taxon>Ascomycota</taxon>
        <taxon>Pezizomycotina</taxon>
        <taxon>Sordariomycetes</taxon>
        <taxon>Sordariomycetidae</taxon>
        <taxon>Sordariales</taxon>
        <taxon>Diplogelasinosporaceae</taxon>
        <taxon>Diplogelasinospora</taxon>
    </lineage>
</organism>
<feature type="compositionally biased region" description="Polar residues" evidence="3">
    <location>
        <begin position="213"/>
        <end position="223"/>
    </location>
</feature>
<keyword evidence="1" id="KW-0433">Leucine-rich repeat</keyword>
<dbReference type="PANTHER" id="PTHR48051:SF27">
    <property type="entry name" value="LEUCINE-RICH REPEAT-CONTAINING PROTEIN 40"/>
    <property type="match status" value="1"/>
</dbReference>
<feature type="compositionally biased region" description="Low complexity" evidence="3">
    <location>
        <begin position="870"/>
        <end position="886"/>
    </location>
</feature>
<name>A0AAN6S6X7_9PEZI</name>
<feature type="compositionally biased region" description="Low complexity" evidence="3">
    <location>
        <begin position="920"/>
        <end position="935"/>
    </location>
</feature>
<dbReference type="PANTHER" id="PTHR48051">
    <property type="match status" value="1"/>
</dbReference>
<evidence type="ECO:0000256" key="1">
    <source>
        <dbReference type="ARBA" id="ARBA00022614"/>
    </source>
</evidence>
<dbReference type="SUPFAM" id="SSF52058">
    <property type="entry name" value="L domain-like"/>
    <property type="match status" value="2"/>
</dbReference>
<keyword evidence="2" id="KW-0677">Repeat</keyword>
<evidence type="ECO:0000256" key="3">
    <source>
        <dbReference type="SAM" id="MobiDB-lite"/>
    </source>
</evidence>
<feature type="compositionally biased region" description="Low complexity" evidence="3">
    <location>
        <begin position="388"/>
        <end position="399"/>
    </location>
</feature>
<dbReference type="InterPro" id="IPR001611">
    <property type="entry name" value="Leu-rich_rpt"/>
</dbReference>
<dbReference type="Gene3D" id="3.80.10.10">
    <property type="entry name" value="Ribonuclease Inhibitor"/>
    <property type="match status" value="4"/>
</dbReference>
<accession>A0AAN6S6X7</accession>
<feature type="compositionally biased region" description="Low complexity" evidence="3">
    <location>
        <begin position="124"/>
        <end position="144"/>
    </location>
</feature>
<keyword evidence="5" id="KW-1185">Reference proteome</keyword>